<dbReference type="EMBL" id="JAAGAB010000003">
    <property type="protein sequence ID" value="NDV02211.1"/>
    <property type="molecule type" value="Genomic_DNA"/>
</dbReference>
<evidence type="ECO:0000313" key="3">
    <source>
        <dbReference type="EMBL" id="NDV02211.1"/>
    </source>
</evidence>
<dbReference type="InterPro" id="IPR029052">
    <property type="entry name" value="Metallo-depent_PP-like"/>
</dbReference>
<dbReference type="InterPro" id="IPR004843">
    <property type="entry name" value="Calcineurin-like_PHP"/>
</dbReference>
<dbReference type="Pfam" id="PF00149">
    <property type="entry name" value="Metallophos"/>
    <property type="match status" value="1"/>
</dbReference>
<organism evidence="3 4">
    <name type="scientific">Pseudoroseicyclus tamaricis</name>
    <dbReference type="NCBI Taxonomy" id="2705421"/>
    <lineage>
        <taxon>Bacteria</taxon>
        <taxon>Pseudomonadati</taxon>
        <taxon>Pseudomonadota</taxon>
        <taxon>Alphaproteobacteria</taxon>
        <taxon>Rhodobacterales</taxon>
        <taxon>Paracoccaceae</taxon>
        <taxon>Pseudoroseicyclus</taxon>
    </lineage>
</organism>
<gene>
    <name evidence="3" type="primary">pdeM</name>
    <name evidence="3" type="ORF">GZA08_14670</name>
</gene>
<dbReference type="InterPro" id="IPR026336">
    <property type="entry name" value="PdeM-like"/>
</dbReference>
<accession>A0A6B2JL03</accession>
<dbReference type="PANTHER" id="PTHR39323:SF1">
    <property type="entry name" value="BLR1149 PROTEIN"/>
    <property type="match status" value="1"/>
</dbReference>
<dbReference type="AlphaFoldDB" id="A0A6B2JL03"/>
<protein>
    <submittedName>
        <fullName evidence="3">Ligase-associated DNA damage response endonuclease PdeM</fullName>
        <ecNumber evidence="3">3.1.-.-</ecNumber>
    </submittedName>
</protein>
<name>A0A6B2JL03_9RHOB</name>
<evidence type="ECO:0000259" key="2">
    <source>
        <dbReference type="Pfam" id="PF00149"/>
    </source>
</evidence>
<feature type="domain" description="Calcineurin-like phosphoesterase" evidence="2">
    <location>
        <begin position="29"/>
        <end position="122"/>
    </location>
</feature>
<keyword evidence="4" id="KW-1185">Reference proteome</keyword>
<dbReference type="Proteomes" id="UP000474757">
    <property type="component" value="Unassembled WGS sequence"/>
</dbReference>
<dbReference type="NCBIfam" id="TIGR04123">
    <property type="entry name" value="P_estr_lig_assc"/>
    <property type="match status" value="1"/>
</dbReference>
<reference evidence="3 4" key="1">
    <citation type="submission" date="2020-02" db="EMBL/GenBank/DDBJ databases">
        <title>Pseudoroseicyclus tamarix, sp. nov., isolated from offshore sediment of a Tamarix chinensis forest.</title>
        <authorList>
            <person name="Gai Y."/>
        </authorList>
    </citation>
    <scope>NUCLEOTIDE SEQUENCE [LARGE SCALE GENOMIC DNA]</scope>
    <source>
        <strain evidence="3 4">CLL3-39</strain>
    </source>
</reference>
<evidence type="ECO:0000256" key="1">
    <source>
        <dbReference type="SAM" id="MobiDB-lite"/>
    </source>
</evidence>
<proteinExistence type="predicted"/>
<feature type="region of interest" description="Disordered" evidence="1">
    <location>
        <begin position="216"/>
        <end position="239"/>
    </location>
</feature>
<dbReference type="SUPFAM" id="SSF56300">
    <property type="entry name" value="Metallo-dependent phosphatases"/>
    <property type="match status" value="1"/>
</dbReference>
<dbReference type="RefSeq" id="WP_163894933.1">
    <property type="nucleotide sequence ID" value="NZ_JAAFYS010000003.1"/>
</dbReference>
<evidence type="ECO:0000313" key="4">
    <source>
        <dbReference type="Proteomes" id="UP000474757"/>
    </source>
</evidence>
<sequence length="239" mass="24672">MNACPLTLAGTDLLALPSGGLFLPGSAALVVSDLHLGRAERVAREAGPLLPPFEAAETLGRLAQDIAATGARQIVCLGDSFDDAAAADALDPAAREQLLTLQAGRRWVWIEGNHDPGPLDLGGAHLSEMRLGALTFRHIAIPGANGEVSGHYHPKLGLPGAGRPRPCFLIDASRLILPAYGCYTGGLSATSPVLTALFSQPAHAVLTGKRALKVPLPSGGAKRGGPRPVPLHQAVGRRA</sequence>
<keyword evidence="3" id="KW-0436">Ligase</keyword>
<dbReference type="Gene3D" id="3.60.21.10">
    <property type="match status" value="1"/>
</dbReference>
<dbReference type="EC" id="3.1.-.-" evidence="3"/>
<dbReference type="GO" id="GO:0016787">
    <property type="term" value="F:hydrolase activity"/>
    <property type="evidence" value="ECO:0007669"/>
    <property type="project" value="UniProtKB-KW"/>
</dbReference>
<comment type="caution">
    <text evidence="3">The sequence shown here is derived from an EMBL/GenBank/DDBJ whole genome shotgun (WGS) entry which is preliminary data.</text>
</comment>
<keyword evidence="3" id="KW-0540">Nuclease</keyword>
<dbReference type="PIRSF" id="PIRSF000887">
    <property type="entry name" value="Pesterase_MJ0037"/>
    <property type="match status" value="1"/>
</dbReference>
<keyword evidence="3" id="KW-0255">Endonuclease</keyword>
<dbReference type="InterPro" id="IPR024173">
    <property type="entry name" value="Pesterase_MJ0037-like"/>
</dbReference>
<dbReference type="PANTHER" id="PTHR39323">
    <property type="entry name" value="BLR1149 PROTEIN"/>
    <property type="match status" value="1"/>
</dbReference>
<dbReference type="GO" id="GO:0016874">
    <property type="term" value="F:ligase activity"/>
    <property type="evidence" value="ECO:0007669"/>
    <property type="project" value="UniProtKB-KW"/>
</dbReference>
<keyword evidence="3" id="KW-0378">Hydrolase</keyword>
<dbReference type="GO" id="GO:0004519">
    <property type="term" value="F:endonuclease activity"/>
    <property type="evidence" value="ECO:0007669"/>
    <property type="project" value="UniProtKB-KW"/>
</dbReference>